<dbReference type="GO" id="GO:0000287">
    <property type="term" value="F:magnesium ion binding"/>
    <property type="evidence" value="ECO:0007669"/>
    <property type="project" value="InterPro"/>
</dbReference>
<dbReference type="AlphaFoldDB" id="A0AAE4WD28"/>
<accession>A0AAE4WD28</accession>
<gene>
    <name evidence="4" type="ORF">GOZ95_14440</name>
</gene>
<dbReference type="Proteomes" id="UP000436692">
    <property type="component" value="Unassembled WGS sequence"/>
</dbReference>
<dbReference type="PANTHER" id="PTHR12215">
    <property type="entry name" value="PHOSPHOPANTETHEINE TRANSFERASE"/>
    <property type="match status" value="1"/>
</dbReference>
<evidence type="ECO:0000313" key="4">
    <source>
        <dbReference type="EMBL" id="MUZ58651.1"/>
    </source>
</evidence>
<dbReference type="GO" id="GO:0019878">
    <property type="term" value="P:lysine biosynthetic process via aminoadipic acid"/>
    <property type="evidence" value="ECO:0007669"/>
    <property type="project" value="TreeGrafter"/>
</dbReference>
<evidence type="ECO:0000256" key="1">
    <source>
        <dbReference type="ARBA" id="ARBA00010990"/>
    </source>
</evidence>
<dbReference type="Gene3D" id="3.90.470.20">
    <property type="entry name" value="4'-phosphopantetheinyl transferase domain"/>
    <property type="match status" value="2"/>
</dbReference>
<dbReference type="PANTHER" id="PTHR12215:SF10">
    <property type="entry name" value="L-AMINOADIPATE-SEMIALDEHYDE DEHYDROGENASE-PHOSPHOPANTETHEINYL TRANSFERASE"/>
    <property type="match status" value="1"/>
</dbReference>
<dbReference type="GO" id="GO:0008897">
    <property type="term" value="F:holo-[acyl-carrier-protein] synthase activity"/>
    <property type="evidence" value="ECO:0007669"/>
    <property type="project" value="InterPro"/>
</dbReference>
<feature type="domain" description="4'-phosphopantetheinyl transferase" evidence="3">
    <location>
        <begin position="137"/>
        <end position="217"/>
    </location>
</feature>
<evidence type="ECO:0000259" key="3">
    <source>
        <dbReference type="Pfam" id="PF01648"/>
    </source>
</evidence>
<reference evidence="4 5" key="1">
    <citation type="submission" date="2019-12" db="EMBL/GenBank/DDBJ databases">
        <title>Whole-genome sequencing of Allorhizobium vitis.</title>
        <authorList>
            <person name="Gan H.M."/>
            <person name="Szegedi E."/>
            <person name="Burr T."/>
            <person name="Savka M.A."/>
        </authorList>
    </citation>
    <scope>NUCLEOTIDE SEQUENCE [LARGE SCALE GENOMIC DNA]</scope>
    <source>
        <strain evidence="4 5">CG989</strain>
    </source>
</reference>
<dbReference type="SUPFAM" id="SSF56214">
    <property type="entry name" value="4'-phosphopantetheinyl transferase"/>
    <property type="match status" value="2"/>
</dbReference>
<dbReference type="InterPro" id="IPR037143">
    <property type="entry name" value="4-PPantetheinyl_Trfase_dom_sf"/>
</dbReference>
<comment type="similarity">
    <text evidence="1">Belongs to the P-Pant transferase superfamily. Gsp/Sfp/HetI/AcpT family.</text>
</comment>
<sequence length="308" mass="33949">MRDTMTSTAQTLRFDGLHLCRGSYPLEIHPDEIHVWLVASDVWGNSAAPDRNVLSAGERAKLSRLRLESDRRSYRVAHETLRQLLSAYCPSVEPKAWQFEYGTAGRPDLKASESGLTFNLSHTCGQAALAFARDCQLGVDVETVIADTDLDLAESICTTDELRALRALPQVDQPRRFTQLWTLKEAYLKAIGKGLSQSPQSIGFRFLESVEISHQIMEPLDAPNANFRFCSSQVSATQSLAVAWGTPEARPKRRLKIVRLAPDQLAAVMQGCFPGHDQDTRALCSPSISTAVARANFAKKGDPCTMSA</sequence>
<dbReference type="EMBL" id="WPHM01000007">
    <property type="protein sequence ID" value="MUZ58651.1"/>
    <property type="molecule type" value="Genomic_DNA"/>
</dbReference>
<organism evidence="4 5">
    <name type="scientific">Agrobacterium vitis</name>
    <name type="common">Rhizobium vitis</name>
    <dbReference type="NCBI Taxonomy" id="373"/>
    <lineage>
        <taxon>Bacteria</taxon>
        <taxon>Pseudomonadati</taxon>
        <taxon>Pseudomonadota</taxon>
        <taxon>Alphaproteobacteria</taxon>
        <taxon>Hyphomicrobiales</taxon>
        <taxon>Rhizobiaceae</taxon>
        <taxon>Rhizobium/Agrobacterium group</taxon>
        <taxon>Agrobacterium</taxon>
    </lineage>
</organism>
<evidence type="ECO:0000313" key="5">
    <source>
        <dbReference type="Proteomes" id="UP000436692"/>
    </source>
</evidence>
<dbReference type="InterPro" id="IPR008278">
    <property type="entry name" value="4-PPantetheinyl_Trfase_dom"/>
</dbReference>
<keyword evidence="2 4" id="KW-0808">Transferase</keyword>
<proteinExistence type="inferred from homology"/>
<dbReference type="Pfam" id="PF01648">
    <property type="entry name" value="ACPS"/>
    <property type="match status" value="1"/>
</dbReference>
<dbReference type="InterPro" id="IPR050559">
    <property type="entry name" value="P-Pant_transferase_sf"/>
</dbReference>
<comment type="caution">
    <text evidence="4">The sequence shown here is derived from an EMBL/GenBank/DDBJ whole genome shotgun (WGS) entry which is preliminary data.</text>
</comment>
<evidence type="ECO:0000256" key="2">
    <source>
        <dbReference type="ARBA" id="ARBA00022679"/>
    </source>
</evidence>
<dbReference type="GO" id="GO:0005829">
    <property type="term" value="C:cytosol"/>
    <property type="evidence" value="ECO:0007669"/>
    <property type="project" value="TreeGrafter"/>
</dbReference>
<protein>
    <submittedName>
        <fullName evidence="4">4'-phosphopantetheinyl transferase superfamily protein</fullName>
    </submittedName>
</protein>
<name>A0AAE4WD28_AGRVI</name>